<dbReference type="Proteomes" id="UP001521137">
    <property type="component" value="Unassembled WGS sequence"/>
</dbReference>
<organism evidence="5 6">
    <name type="scientific">Paraglaciecola algarum</name>
    <dbReference type="NCBI Taxonomy" id="3050085"/>
    <lineage>
        <taxon>Bacteria</taxon>
        <taxon>Pseudomonadati</taxon>
        <taxon>Pseudomonadota</taxon>
        <taxon>Gammaproteobacteria</taxon>
        <taxon>Alteromonadales</taxon>
        <taxon>Alteromonadaceae</taxon>
        <taxon>Paraglaciecola</taxon>
    </lineage>
</organism>
<comment type="caution">
    <text evidence="5">The sequence shown here is derived from an EMBL/GenBank/DDBJ whole genome shotgun (WGS) entry which is preliminary data.</text>
</comment>
<dbReference type="CDD" id="cd11355">
    <property type="entry name" value="AmyAc_Sucrose_phosphorylase"/>
    <property type="match status" value="1"/>
</dbReference>
<name>A0ABS9D9G5_9ALTE</name>
<dbReference type="InterPro" id="IPR045857">
    <property type="entry name" value="O16G_dom_2"/>
</dbReference>
<dbReference type="PANTHER" id="PTHR38784:SF1">
    <property type="entry name" value="SUCROSE PHOSPHORYLASE"/>
    <property type="match status" value="1"/>
</dbReference>
<gene>
    <name evidence="5" type="primary">gtfA</name>
    <name evidence="5" type="ORF">L0668_15915</name>
</gene>
<proteinExistence type="inferred from homology"/>
<dbReference type="GO" id="GO:0009018">
    <property type="term" value="F:sucrose phosphorylase activity"/>
    <property type="evidence" value="ECO:0007669"/>
    <property type="project" value="UniProtKB-EC"/>
</dbReference>
<keyword evidence="6" id="KW-1185">Reference proteome</keyword>
<dbReference type="NCBIfam" id="TIGR03852">
    <property type="entry name" value="sucrose_gtfA"/>
    <property type="match status" value="1"/>
</dbReference>
<dbReference type="InterPro" id="IPR006047">
    <property type="entry name" value="GH13_cat_dom"/>
</dbReference>
<evidence type="ECO:0000256" key="3">
    <source>
        <dbReference type="ARBA" id="ARBA00022679"/>
    </source>
</evidence>
<feature type="domain" description="Glycosyl hydrolase family 13 catalytic" evidence="4">
    <location>
        <begin position="8"/>
        <end position="414"/>
    </location>
</feature>
<dbReference type="Pfam" id="PF00128">
    <property type="entry name" value="Alpha-amylase"/>
    <property type="match status" value="1"/>
</dbReference>
<keyword evidence="2 5" id="KW-0328">Glycosyltransferase</keyword>
<dbReference type="InterPro" id="IPR017853">
    <property type="entry name" value="GH"/>
</dbReference>
<dbReference type="Gene3D" id="3.90.400.10">
    <property type="entry name" value="Oligo-1,6-glucosidase, Domain 2"/>
    <property type="match status" value="1"/>
</dbReference>
<evidence type="ECO:0000256" key="1">
    <source>
        <dbReference type="ARBA" id="ARBA00008452"/>
    </source>
</evidence>
<dbReference type="Gene3D" id="3.20.20.80">
    <property type="entry name" value="Glycosidases"/>
    <property type="match status" value="1"/>
</dbReference>
<dbReference type="EMBL" id="JAKGAS010000009">
    <property type="protein sequence ID" value="MCF2949608.1"/>
    <property type="molecule type" value="Genomic_DNA"/>
</dbReference>
<reference evidence="5 6" key="1">
    <citation type="submission" date="2022-01" db="EMBL/GenBank/DDBJ databases">
        <title>Paraglaciecola sp. G1-23.</title>
        <authorList>
            <person name="Jin M.S."/>
            <person name="Han D.M."/>
            <person name="Kim H.M."/>
            <person name="Jeon C.O."/>
        </authorList>
    </citation>
    <scope>NUCLEOTIDE SEQUENCE [LARGE SCALE GENOMIC DNA]</scope>
    <source>
        <strain evidence="5 6">G1-23</strain>
    </source>
</reference>
<evidence type="ECO:0000259" key="4">
    <source>
        <dbReference type="SMART" id="SM00642"/>
    </source>
</evidence>
<evidence type="ECO:0000313" key="5">
    <source>
        <dbReference type="EMBL" id="MCF2949608.1"/>
    </source>
</evidence>
<keyword evidence="3 5" id="KW-0808">Transferase</keyword>
<sequence>MSLNNKVQLITYVDRLGSGNLEDMNKVLNNQLKDLFGGVHCLPFYYPIDGSDAGFDPIDHTKVDERLGDWGDVKALGSQFEVMADMIVNHMSAESPQFKDVLVNGKSSIYYPLFLTKEKVFGENPSKDDLAKIYRPRPTPCFSQFEVADGQIENFWTTFTSNQIDIDVKSDAGEAYLDDIMTKFSNANVSLIRLDAAGYAIKKPGSNCFMLEETFEFIQELADKAKAKGMKCLVEIHSHYETQVNIAKKVDLVYDFALPPLIMHLLFTKEAAPLAKWLEVSPRNCVTVLDTHDGIGIIDVGKYDGKPGLLDDTSIDNLVEKIHKNSQGESQKATGAAASNVDLYQVNCTYYDALGADDKAYLLSRAIQFFCPGIPQVYYMGLLGIQNDMALLEKTNVGRDINRSYLDKQMIESQLGKPVVKGLCQLIKLRNNSSAFEGQFNHSLDKQQLILSWSNVNKSQAQLCIDLNNLSAKLTFIENEASSSYQLEDLLL</sequence>
<dbReference type="InterPro" id="IPR016377">
    <property type="entry name" value="Sucrose_GGa_phosphorylase-rel"/>
</dbReference>
<dbReference type="SMART" id="SM00642">
    <property type="entry name" value="Aamy"/>
    <property type="match status" value="1"/>
</dbReference>
<dbReference type="PIRSF" id="PIRSF003059">
    <property type="entry name" value="Sucrose_phosphorylase"/>
    <property type="match status" value="1"/>
</dbReference>
<dbReference type="PANTHER" id="PTHR38784">
    <property type="entry name" value="SUCROSE PHOSPHORYLASE"/>
    <property type="match status" value="1"/>
</dbReference>
<evidence type="ECO:0000313" key="6">
    <source>
        <dbReference type="Proteomes" id="UP001521137"/>
    </source>
</evidence>
<dbReference type="RefSeq" id="WP_235313762.1">
    <property type="nucleotide sequence ID" value="NZ_JAKGAS010000009.1"/>
</dbReference>
<protein>
    <submittedName>
        <fullName evidence="5">Sucrose phosphorylase</fullName>
        <ecNumber evidence="5">2.4.1.7</ecNumber>
    </submittedName>
</protein>
<dbReference type="SUPFAM" id="SSF51445">
    <property type="entry name" value="(Trans)glycosidases"/>
    <property type="match status" value="1"/>
</dbReference>
<dbReference type="EC" id="2.4.1.7" evidence="5"/>
<comment type="similarity">
    <text evidence="1">Belongs to the glycosyl hydrolase 13 family. Sucrose phosphorylase subfamily.</text>
</comment>
<evidence type="ECO:0000256" key="2">
    <source>
        <dbReference type="ARBA" id="ARBA00022676"/>
    </source>
</evidence>
<accession>A0ABS9D9G5</accession>
<dbReference type="InterPro" id="IPR022527">
    <property type="entry name" value="Sucrose_phospho"/>
</dbReference>